<dbReference type="PANTHER" id="PTHR12616:SF8">
    <property type="entry name" value="VACUOLAR PROTEIN SORTING-ASSOCIATED PROTEIN 8 HOMOLOG"/>
    <property type="match status" value="1"/>
</dbReference>
<dbReference type="GO" id="GO:0005770">
    <property type="term" value="C:late endosome"/>
    <property type="evidence" value="ECO:0007669"/>
    <property type="project" value="TreeGrafter"/>
</dbReference>
<evidence type="ECO:0000313" key="3">
    <source>
        <dbReference type="EMBL" id="KAF4691293.1"/>
    </source>
</evidence>
<keyword evidence="1" id="KW-0862">Zinc</keyword>
<protein>
    <submittedName>
        <fullName evidence="3">Vacuolar protein sorting-associated protein 8</fullName>
    </submittedName>
</protein>
<evidence type="ECO:0000259" key="2">
    <source>
        <dbReference type="PROSITE" id="PS50089"/>
    </source>
</evidence>
<accession>A0A7J6P587</accession>
<keyword evidence="1" id="KW-0479">Metal-binding</keyword>
<dbReference type="InterPro" id="IPR045111">
    <property type="entry name" value="Vps41/Vps8"/>
</dbReference>
<proteinExistence type="predicted"/>
<feature type="domain" description="RING-type" evidence="2">
    <location>
        <begin position="1010"/>
        <end position="1061"/>
    </location>
</feature>
<dbReference type="EMBL" id="JABANP010000081">
    <property type="protein sequence ID" value="KAF4691293.1"/>
    <property type="molecule type" value="Genomic_DNA"/>
</dbReference>
<comment type="caution">
    <text evidence="3">The sequence shown here is derived from an EMBL/GenBank/DDBJ whole genome shotgun (WGS) entry which is preliminary data.</text>
</comment>
<dbReference type="InterPro" id="IPR025941">
    <property type="entry name" value="Vps8_central_dom"/>
</dbReference>
<dbReference type="GO" id="GO:0034058">
    <property type="term" value="P:endosomal vesicle fusion"/>
    <property type="evidence" value="ECO:0007669"/>
    <property type="project" value="TreeGrafter"/>
</dbReference>
<dbReference type="Pfam" id="PF12816">
    <property type="entry name" value="TPR_Vps8"/>
    <property type="match status" value="1"/>
</dbReference>
<dbReference type="InterPro" id="IPR001841">
    <property type="entry name" value="Znf_RING"/>
</dbReference>
<reference evidence="3 4" key="1">
    <citation type="submission" date="2020-04" db="EMBL/GenBank/DDBJ databases">
        <title>Perkinsus olseni comparative genomics.</title>
        <authorList>
            <person name="Bogema D.R."/>
        </authorList>
    </citation>
    <scope>NUCLEOTIDE SEQUENCE [LARGE SCALE GENOMIC DNA]</scope>
    <source>
        <strain evidence="3">00978-12</strain>
    </source>
</reference>
<name>A0A7J6P587_PEROL</name>
<dbReference type="PROSITE" id="PS50089">
    <property type="entry name" value="ZF_RING_2"/>
    <property type="match status" value="1"/>
</dbReference>
<dbReference type="Proteomes" id="UP000541610">
    <property type="component" value="Unassembled WGS sequence"/>
</dbReference>
<evidence type="ECO:0000313" key="4">
    <source>
        <dbReference type="Proteomes" id="UP000541610"/>
    </source>
</evidence>
<dbReference type="GO" id="GO:0006623">
    <property type="term" value="P:protein targeting to vacuole"/>
    <property type="evidence" value="ECO:0007669"/>
    <property type="project" value="InterPro"/>
</dbReference>
<gene>
    <name evidence="3" type="primary">VPS8</name>
    <name evidence="3" type="ORF">FOZ60_015830</name>
</gene>
<dbReference type="PANTHER" id="PTHR12616">
    <property type="entry name" value="VACUOLAR PROTEIN SORTING VPS41"/>
    <property type="match status" value="1"/>
</dbReference>
<organism evidence="3 4">
    <name type="scientific">Perkinsus olseni</name>
    <name type="common">Perkinsus atlanticus</name>
    <dbReference type="NCBI Taxonomy" id="32597"/>
    <lineage>
        <taxon>Eukaryota</taxon>
        <taxon>Sar</taxon>
        <taxon>Alveolata</taxon>
        <taxon>Perkinsozoa</taxon>
        <taxon>Perkinsea</taxon>
        <taxon>Perkinsida</taxon>
        <taxon>Perkinsidae</taxon>
        <taxon>Perkinsus</taxon>
    </lineage>
</organism>
<dbReference type="AlphaFoldDB" id="A0A7J6P587"/>
<sequence>MTASPAPTPSTPAAKPLTSLDYSSVELPIRAAVKGVRTGVSTFRFTCIAACQGPKVALGTQHGHTIVVSHELGAQRVRTIRPPAEDAGPARKRGLVSGRLRTEEVVVEKEKPVKAMAALRRSEMADAGLVAMVSSEAVTVVSMAPTPRLVFEMPLSESESLCVCWCADPVTLCVGVGRTIHMLRPRTDLAEFDVVGQVLLPSKDFTTGFRSLRCVGGGLLAAVVAPAQEPSSREVILVQTNRPRTTMLRGSGNVVYRHRLLGTYCPDLIAVNGPTVILPGYQAGADTHHFTEVTVGYWQDEIKRLLNGHQMKAAITIVSGIGSGGLPQLVDASRPNPMEMEALLRVYLSDLPDDDLKAVQERVTLAVDACASMALWDFLYRVVFARCEACGAAVRDVYLKVVETRLRSGVLPPGTVDSEVVAIVLSRFRDELAKHPTVEVRRAAEDFCLSVNPGSLDLNFTTRMATEFGLWSVLVYVYNAAFGDYTTPLQIFVDAAVRAKKRLEQAEGDGVSEKLASMPLVEHLYGYLTFTLAGKAYPLETPTAMPKPPTTAINDLLKAIFDDTPGCFDELLEVSPAEFFKSLPPTKECIQKCSVRMTERLDRGDDDKEDVLRGYYLFIAKACQVQGLAIVPKEVRQQVLKVMLQTFPEKRVQVAFERIYEDDKCASIDVTEFVKEAAARGMRSVQAWALGHCLGEYEAMLCCYLDTPQLSEDIFDDVIRTEDPAIRQGVRAAALKLVKRLIELNPAETGRLFMDGVLELEDSGEPVVKLGEISDDLYCAFLLPLLNPNSTWQDANGRKLFYHAHALTGLELLLRTDRQSGVSKFLLRAADGAIPVDQARELCRKYSSTQGLLCLYEKADDDDGVIATILDALSSTEDESQKLELISMAADFTLRRAERLQPEQISKLWMPCLAMACDDQKISQMLLRKGGVLDLVPVSQSIETLLRKRPGRRVDDDALRKPLVSLLGGVGFSYSLAESTEDISRRDASRLFSGLVSRQSRALSVNSVVCQACQKALVGDSNVSGKVTVFDCGHTYHDKCCQPEPDEMNPSPTVRECKLCRWG</sequence>
<dbReference type="OrthoDB" id="289913at2759"/>
<keyword evidence="1" id="KW-0863">Zinc-finger</keyword>
<dbReference type="GO" id="GO:0008270">
    <property type="term" value="F:zinc ion binding"/>
    <property type="evidence" value="ECO:0007669"/>
    <property type="project" value="UniProtKB-KW"/>
</dbReference>
<dbReference type="GO" id="GO:0030897">
    <property type="term" value="C:HOPS complex"/>
    <property type="evidence" value="ECO:0007669"/>
    <property type="project" value="TreeGrafter"/>
</dbReference>
<evidence type="ECO:0000256" key="1">
    <source>
        <dbReference type="PROSITE-ProRule" id="PRU00175"/>
    </source>
</evidence>